<name>A0A3E3I8X1_9FIRM</name>
<feature type="chain" id="PRO_5038852556" evidence="2">
    <location>
        <begin position="23"/>
        <end position="494"/>
    </location>
</feature>
<reference evidence="3" key="1">
    <citation type="submission" date="2018-08" db="EMBL/GenBank/DDBJ databases">
        <title>A genome reference for cultivated species of the human gut microbiota.</title>
        <authorList>
            <person name="Zou Y."/>
            <person name="Xue W."/>
            <person name="Luo G."/>
        </authorList>
    </citation>
    <scope>NUCLEOTIDE SEQUENCE [LARGE SCALE GENOMIC DNA]</scope>
    <source>
        <strain evidence="3">TF05-5AC</strain>
    </source>
</reference>
<dbReference type="PANTHER" id="PTHR43649:SF17">
    <property type="entry name" value="ABC TRANSPORTER SOLUTE BINDING PROTEIN-SUGAR TRANSPORT"/>
    <property type="match status" value="1"/>
</dbReference>
<dbReference type="Proteomes" id="UP000260812">
    <property type="component" value="Unassembled WGS sequence"/>
</dbReference>
<gene>
    <name evidence="3" type="ORF">DXC51_06065</name>
</gene>
<dbReference type="AlphaFoldDB" id="A0A3E3I8X1"/>
<sequence>MKNYKKILAMILGTVMTVSMLAGCGGSDSSQTQAPAETVKETAADAAESTAQTAEAEAGTQSAEANTEFSGTLKLYGPGLFTTVGEEGSTDIVTGISKPGYNVVIDRWKELYPNVELQIETIPWDNWKAACQTAALSGDVDIILHGASIVPICEPLTAYLEKDPQVKDAVGMMAMRKNSEIAPLSEYVPYGLTVNVNPVMVVIDKEILEHYGQAIPDYENWTMQDIMDIAKATTGTDPVTGKQTYGMSMIAAASANKNYIWASRAVNNDIYEWGDSLKNTKVNFVNDKTKEVFNYLTELSSYASPDYIEGLDMANAYTQDNNLAMFIIEDVYSAYNTIKAAGLEDKYMLAALPKIEDGDFKGITSSHMGDWNMAICNTSTQKDLAWEFMKFMVMDDVVQQWILDTYCIPANKEASGKLGEYMPADYADPISYVVSTSPLEFSASANNCYDSSNFGTFANDLTTVLNEMFQGNMDADAAMEYVKKNLDDYMSTLN</sequence>
<feature type="compositionally biased region" description="Low complexity" evidence="1">
    <location>
        <begin position="44"/>
        <end position="64"/>
    </location>
</feature>
<evidence type="ECO:0000256" key="2">
    <source>
        <dbReference type="SAM" id="SignalP"/>
    </source>
</evidence>
<keyword evidence="2" id="KW-0732">Signal</keyword>
<evidence type="ECO:0000313" key="3">
    <source>
        <dbReference type="EMBL" id="RGE63516.1"/>
    </source>
</evidence>
<dbReference type="Pfam" id="PF01547">
    <property type="entry name" value="SBP_bac_1"/>
    <property type="match status" value="1"/>
</dbReference>
<evidence type="ECO:0000256" key="1">
    <source>
        <dbReference type="SAM" id="MobiDB-lite"/>
    </source>
</evidence>
<feature type="signal peptide" evidence="2">
    <location>
        <begin position="1"/>
        <end position="22"/>
    </location>
</feature>
<dbReference type="PROSITE" id="PS51257">
    <property type="entry name" value="PROKAR_LIPOPROTEIN"/>
    <property type="match status" value="1"/>
</dbReference>
<protein>
    <submittedName>
        <fullName evidence="3">Extracellular solute-binding protein</fullName>
    </submittedName>
</protein>
<dbReference type="Gene3D" id="3.40.190.10">
    <property type="entry name" value="Periplasmic binding protein-like II"/>
    <property type="match status" value="1"/>
</dbReference>
<evidence type="ECO:0000313" key="4">
    <source>
        <dbReference type="Proteomes" id="UP000260812"/>
    </source>
</evidence>
<dbReference type="PANTHER" id="PTHR43649">
    <property type="entry name" value="ARABINOSE-BINDING PROTEIN-RELATED"/>
    <property type="match status" value="1"/>
</dbReference>
<comment type="caution">
    <text evidence="3">The sequence shown here is derived from an EMBL/GenBank/DDBJ whole genome shotgun (WGS) entry which is preliminary data.</text>
</comment>
<dbReference type="InterPro" id="IPR050490">
    <property type="entry name" value="Bact_solute-bd_prot1"/>
</dbReference>
<dbReference type="RefSeq" id="WP_117544109.1">
    <property type="nucleotide sequence ID" value="NZ_QVLV01000003.1"/>
</dbReference>
<organism evidence="3 4">
    <name type="scientific">Eisenbergiella massiliensis</name>
    <dbReference type="NCBI Taxonomy" id="1720294"/>
    <lineage>
        <taxon>Bacteria</taxon>
        <taxon>Bacillati</taxon>
        <taxon>Bacillota</taxon>
        <taxon>Clostridia</taxon>
        <taxon>Lachnospirales</taxon>
        <taxon>Lachnospiraceae</taxon>
        <taxon>Eisenbergiella</taxon>
    </lineage>
</organism>
<keyword evidence="4" id="KW-1185">Reference proteome</keyword>
<dbReference type="InterPro" id="IPR006059">
    <property type="entry name" value="SBP"/>
</dbReference>
<accession>A0A3E3I8X1</accession>
<dbReference type="GeneID" id="97986454"/>
<proteinExistence type="predicted"/>
<feature type="region of interest" description="Disordered" evidence="1">
    <location>
        <begin position="26"/>
        <end position="64"/>
    </location>
</feature>
<dbReference type="EMBL" id="QVLV01000003">
    <property type="protein sequence ID" value="RGE63516.1"/>
    <property type="molecule type" value="Genomic_DNA"/>
</dbReference>
<dbReference type="SUPFAM" id="SSF53850">
    <property type="entry name" value="Periplasmic binding protein-like II"/>
    <property type="match status" value="1"/>
</dbReference>